<evidence type="ECO:0000256" key="1">
    <source>
        <dbReference type="ARBA" id="ARBA00022478"/>
    </source>
</evidence>
<dbReference type="GO" id="GO:0003677">
    <property type="term" value="F:DNA binding"/>
    <property type="evidence" value="ECO:0007669"/>
    <property type="project" value="InterPro"/>
</dbReference>
<evidence type="ECO:0000313" key="11">
    <source>
        <dbReference type="EMBL" id="QEK38950.1"/>
    </source>
</evidence>
<dbReference type="InterPro" id="IPR013264">
    <property type="entry name" value="DNAG_N"/>
</dbReference>
<dbReference type="InterPro" id="IPR006171">
    <property type="entry name" value="TOPRIM_dom"/>
</dbReference>
<dbReference type="OrthoDB" id="9803773at2"/>
<evidence type="ECO:0000256" key="4">
    <source>
        <dbReference type="ARBA" id="ARBA00022695"/>
    </source>
</evidence>
<evidence type="ECO:0000256" key="8">
    <source>
        <dbReference type="ARBA" id="ARBA00022833"/>
    </source>
</evidence>
<dbReference type="SUPFAM" id="SSF56731">
    <property type="entry name" value="DNA primase core"/>
    <property type="match status" value="2"/>
</dbReference>
<dbReference type="GO" id="GO:0003899">
    <property type="term" value="F:DNA-directed RNA polymerase activity"/>
    <property type="evidence" value="ECO:0007669"/>
    <property type="project" value="InterPro"/>
</dbReference>
<keyword evidence="3" id="KW-0808">Transferase</keyword>
<keyword evidence="8" id="KW-0862">Zinc</keyword>
<feature type="domain" description="Toprim" evidence="10">
    <location>
        <begin position="273"/>
        <end position="354"/>
    </location>
</feature>
<protein>
    <submittedName>
        <fullName evidence="11">Toprim domain-containing protein</fullName>
    </submittedName>
</protein>
<dbReference type="GO" id="GO:1990077">
    <property type="term" value="C:primosome complex"/>
    <property type="evidence" value="ECO:0007669"/>
    <property type="project" value="UniProtKB-KW"/>
</dbReference>
<evidence type="ECO:0000256" key="7">
    <source>
        <dbReference type="ARBA" id="ARBA00022771"/>
    </source>
</evidence>
<keyword evidence="1" id="KW-0240">DNA-directed RNA polymerase</keyword>
<dbReference type="GO" id="GO:0006269">
    <property type="term" value="P:DNA replication, synthesis of primer"/>
    <property type="evidence" value="ECO:0007669"/>
    <property type="project" value="UniProtKB-KW"/>
</dbReference>
<dbReference type="Pfam" id="PF01807">
    <property type="entry name" value="Zn_ribbon_DnaG"/>
    <property type="match status" value="1"/>
</dbReference>
<keyword evidence="2" id="KW-0639">Primosome</keyword>
<evidence type="ECO:0000256" key="9">
    <source>
        <dbReference type="ARBA" id="ARBA00023163"/>
    </source>
</evidence>
<dbReference type="InterPro" id="IPR037068">
    <property type="entry name" value="DNA_primase_core_N_sf"/>
</dbReference>
<dbReference type="SMART" id="SM00493">
    <property type="entry name" value="TOPRIM"/>
    <property type="match status" value="1"/>
</dbReference>
<dbReference type="Gene3D" id="3.90.580.10">
    <property type="entry name" value="Zinc finger, CHC2-type domain"/>
    <property type="match status" value="1"/>
</dbReference>
<keyword evidence="12" id="KW-1185">Reference proteome</keyword>
<dbReference type="SMART" id="SM00400">
    <property type="entry name" value="ZnF_CHCC"/>
    <property type="match status" value="1"/>
</dbReference>
<keyword evidence="5" id="KW-0235">DNA replication</keyword>
<keyword evidence="6" id="KW-0479">Metal-binding</keyword>
<keyword evidence="4" id="KW-0548">Nucleotidyltransferase</keyword>
<proteinExistence type="predicted"/>
<evidence type="ECO:0000313" key="12">
    <source>
        <dbReference type="Proteomes" id="UP000324924"/>
    </source>
</evidence>
<dbReference type="GO" id="GO:0005737">
    <property type="term" value="C:cytoplasm"/>
    <property type="evidence" value="ECO:0007669"/>
    <property type="project" value="TreeGrafter"/>
</dbReference>
<dbReference type="PROSITE" id="PS50880">
    <property type="entry name" value="TOPRIM"/>
    <property type="match status" value="1"/>
</dbReference>
<dbReference type="AlphaFoldDB" id="A0A5C0UGU3"/>
<dbReference type="Pfam" id="PF13155">
    <property type="entry name" value="Toprim_2"/>
    <property type="match status" value="1"/>
</dbReference>
<dbReference type="GO" id="GO:0008270">
    <property type="term" value="F:zinc ion binding"/>
    <property type="evidence" value="ECO:0007669"/>
    <property type="project" value="UniProtKB-KW"/>
</dbReference>
<dbReference type="InterPro" id="IPR034151">
    <property type="entry name" value="TOPRIM_DnaG_bac"/>
</dbReference>
<dbReference type="PANTHER" id="PTHR30313">
    <property type="entry name" value="DNA PRIMASE"/>
    <property type="match status" value="1"/>
</dbReference>
<dbReference type="SUPFAM" id="SSF57783">
    <property type="entry name" value="Zinc beta-ribbon"/>
    <property type="match status" value="1"/>
</dbReference>
<sequence>MQSWVDEIKGKVRISEVIRRYVSNIKISGDRMYIACPFHNEKTPSCVVSDERGTFHCFGCGESGDSISFVQKIEKIDFKESCKKIASWYGINLVSNKFEKKDKNVDVFHKINNWFKENLHNNLQAYKYLKSRNVDLDLIKNFELGWIPSFKEVKSFCKSENIGDFELNEIGFKEGILKAFQNRISFPIFSSKNVIGFGARYIPSHYEGSGSGFDNSSTNLEKKRSFIGAENVKSFSKNDANAFVRPKYINSPETKYFKKSKNFYGLNQIKKFQPIALVEGYMDVITMSKRSGNALACLGTSVSDDHINMLKNFTNEVIICMDGDEAGNKATKRILEKVMCHIDGRLRFYVFRFPENEDPDSFMNSNENGWKKILESKEDFISSVWRLFMIKRDSPEEYYNDFKMLMNLVKKIPDQELRKIYASKWKNIWSKEMYENNSRQESYKNSYGGYNSGKRSKYDKSEFSSGLKNKTAPNLGLVYEKALISIVLRFPEVFDHIEEEFLDVAFSNEMKIMKESIIDWIRGGKDVDFFTKKGLDSVVDDCVSDKITQILPFMNYKQFDEKIIESWRFIYKQMKARNK</sequence>
<dbReference type="Gene3D" id="3.40.1360.10">
    <property type="match status" value="1"/>
</dbReference>
<accession>A0A5C0UGU3</accession>
<reference evidence="11 12" key="1">
    <citation type="submission" date="2019-08" db="EMBL/GenBank/DDBJ databases">
        <title>Highly reduced genomes of protist endosymbionts show evolutionary convergence.</title>
        <authorList>
            <person name="George E."/>
            <person name="Husnik F."/>
            <person name="Tashyreva D."/>
            <person name="Prokopchuk G."/>
            <person name="Horak A."/>
            <person name="Kwong W.K."/>
            <person name="Lukes J."/>
            <person name="Keeling P.J."/>
        </authorList>
    </citation>
    <scope>NUCLEOTIDE SEQUENCE [LARGE SCALE GENOMIC DNA]</scope>
    <source>
        <strain evidence="11">1604HC</strain>
    </source>
</reference>
<dbReference type="InterPro" id="IPR036977">
    <property type="entry name" value="DNA_primase_Znf_CHC2"/>
</dbReference>
<organism evidence="11 12">
    <name type="scientific">Candidatus Nesciobacter abundans</name>
    <dbReference type="NCBI Taxonomy" id="2601668"/>
    <lineage>
        <taxon>Bacteria</taxon>
        <taxon>Pseudomonadati</taxon>
        <taxon>Pseudomonadota</taxon>
        <taxon>Alphaproteobacteria</taxon>
        <taxon>Holosporales</taxon>
        <taxon>Holosporaceae</taxon>
        <taxon>Candidatus Nesciobacter</taxon>
    </lineage>
</organism>
<dbReference type="RefSeq" id="WP_148972073.1">
    <property type="nucleotide sequence ID" value="NZ_CP043314.1"/>
</dbReference>
<dbReference type="InterPro" id="IPR002694">
    <property type="entry name" value="Znf_CHC2"/>
</dbReference>
<evidence type="ECO:0000256" key="6">
    <source>
        <dbReference type="ARBA" id="ARBA00022723"/>
    </source>
</evidence>
<dbReference type="GO" id="GO:0000428">
    <property type="term" value="C:DNA-directed RNA polymerase complex"/>
    <property type="evidence" value="ECO:0007669"/>
    <property type="project" value="UniProtKB-KW"/>
</dbReference>
<dbReference type="Pfam" id="PF08275">
    <property type="entry name" value="DNAG_N"/>
    <property type="match status" value="2"/>
</dbReference>
<dbReference type="KEGG" id="nabu:FZC36_00665"/>
<evidence type="ECO:0000256" key="5">
    <source>
        <dbReference type="ARBA" id="ARBA00022705"/>
    </source>
</evidence>
<dbReference type="PANTHER" id="PTHR30313:SF2">
    <property type="entry name" value="DNA PRIMASE"/>
    <property type="match status" value="1"/>
</dbReference>
<name>A0A5C0UGU3_9PROT</name>
<dbReference type="Proteomes" id="UP000324924">
    <property type="component" value="Chromosome"/>
</dbReference>
<dbReference type="CDD" id="cd03364">
    <property type="entry name" value="TOPRIM_DnaG_primases"/>
    <property type="match status" value="1"/>
</dbReference>
<evidence type="ECO:0000256" key="3">
    <source>
        <dbReference type="ARBA" id="ARBA00022679"/>
    </source>
</evidence>
<dbReference type="Gene3D" id="3.90.980.10">
    <property type="entry name" value="DNA primase, catalytic core, N-terminal domain"/>
    <property type="match status" value="1"/>
</dbReference>
<keyword evidence="7" id="KW-0863">Zinc-finger</keyword>
<gene>
    <name evidence="11" type="ORF">FZC36_00665</name>
</gene>
<dbReference type="InterPro" id="IPR050219">
    <property type="entry name" value="DnaG_primase"/>
</dbReference>
<evidence type="ECO:0000259" key="10">
    <source>
        <dbReference type="PROSITE" id="PS50880"/>
    </source>
</evidence>
<dbReference type="EMBL" id="CP043314">
    <property type="protein sequence ID" value="QEK38950.1"/>
    <property type="molecule type" value="Genomic_DNA"/>
</dbReference>
<evidence type="ECO:0000256" key="2">
    <source>
        <dbReference type="ARBA" id="ARBA00022515"/>
    </source>
</evidence>
<keyword evidence="9" id="KW-0804">Transcription</keyword>